<dbReference type="AlphaFoldDB" id="A0A8K0ME71"/>
<evidence type="ECO:0000313" key="2">
    <source>
        <dbReference type="EMBL" id="KAF3443003.1"/>
    </source>
</evidence>
<name>A0A8K0ME71_9ROSA</name>
<feature type="transmembrane region" description="Helical" evidence="1">
    <location>
        <begin position="117"/>
        <end position="137"/>
    </location>
</feature>
<keyword evidence="1" id="KW-0812">Transmembrane</keyword>
<evidence type="ECO:0000256" key="1">
    <source>
        <dbReference type="SAM" id="Phobius"/>
    </source>
</evidence>
<comment type="caution">
    <text evidence="2">The sequence shown here is derived from an EMBL/GenBank/DDBJ whole genome shotgun (WGS) entry which is preliminary data.</text>
</comment>
<feature type="transmembrane region" description="Helical" evidence="1">
    <location>
        <begin position="85"/>
        <end position="105"/>
    </location>
</feature>
<feature type="transmembrane region" description="Helical" evidence="1">
    <location>
        <begin position="45"/>
        <end position="64"/>
    </location>
</feature>
<accession>A0A8K0ME71</accession>
<dbReference type="EMBL" id="VOIH02000007">
    <property type="protein sequence ID" value="KAF3443003.1"/>
    <property type="molecule type" value="Genomic_DNA"/>
</dbReference>
<keyword evidence="3" id="KW-1185">Reference proteome</keyword>
<sequence length="179" mass="20510">MFAPILRFELDIYRSSGFIGRSSLSPAILDVLPHFRRLVFPRGDLAGFIVHAFTFILLGWSYVFHLELMNHVFSSQTPRKGLRGFLPLSLLAGGAQYITIFPRLAFMRPSSLFLSSWLIPLLVEILTFIFPMSTNGYEVHKGRKRLTAQQSNTNLKDVQIRNFEDGKRDTFVDMLDLLL</sequence>
<gene>
    <name evidence="2" type="ORF">FNV43_RR16922</name>
</gene>
<proteinExistence type="predicted"/>
<dbReference type="Proteomes" id="UP000796880">
    <property type="component" value="Unassembled WGS sequence"/>
</dbReference>
<keyword evidence="1" id="KW-1133">Transmembrane helix</keyword>
<organism evidence="2 3">
    <name type="scientific">Rhamnella rubrinervis</name>
    <dbReference type="NCBI Taxonomy" id="2594499"/>
    <lineage>
        <taxon>Eukaryota</taxon>
        <taxon>Viridiplantae</taxon>
        <taxon>Streptophyta</taxon>
        <taxon>Embryophyta</taxon>
        <taxon>Tracheophyta</taxon>
        <taxon>Spermatophyta</taxon>
        <taxon>Magnoliopsida</taxon>
        <taxon>eudicotyledons</taxon>
        <taxon>Gunneridae</taxon>
        <taxon>Pentapetalae</taxon>
        <taxon>rosids</taxon>
        <taxon>fabids</taxon>
        <taxon>Rosales</taxon>
        <taxon>Rhamnaceae</taxon>
        <taxon>rhamnoid group</taxon>
        <taxon>Rhamneae</taxon>
        <taxon>Rhamnella</taxon>
    </lineage>
</organism>
<evidence type="ECO:0000313" key="3">
    <source>
        <dbReference type="Proteomes" id="UP000796880"/>
    </source>
</evidence>
<protein>
    <submittedName>
        <fullName evidence="2">Uncharacterized protein</fullName>
    </submittedName>
</protein>
<keyword evidence="1" id="KW-0472">Membrane</keyword>
<reference evidence="2" key="1">
    <citation type="submission" date="2020-03" db="EMBL/GenBank/DDBJ databases">
        <title>A high-quality chromosome-level genome assembly of a woody plant with both climbing and erect habits, Rhamnella rubrinervis.</title>
        <authorList>
            <person name="Lu Z."/>
            <person name="Yang Y."/>
            <person name="Zhu X."/>
            <person name="Sun Y."/>
        </authorList>
    </citation>
    <scope>NUCLEOTIDE SEQUENCE</scope>
    <source>
        <strain evidence="2">BYM</strain>
        <tissue evidence="2">Leaf</tissue>
    </source>
</reference>